<organism evidence="2 3">
    <name type="scientific">Plastoroseomonas hellenica</name>
    <dbReference type="NCBI Taxonomy" id="2687306"/>
    <lineage>
        <taxon>Bacteria</taxon>
        <taxon>Pseudomonadati</taxon>
        <taxon>Pseudomonadota</taxon>
        <taxon>Alphaproteobacteria</taxon>
        <taxon>Acetobacterales</taxon>
        <taxon>Acetobacteraceae</taxon>
        <taxon>Plastoroseomonas</taxon>
    </lineage>
</organism>
<proteinExistence type="predicted"/>
<evidence type="ECO:0000313" key="2">
    <source>
        <dbReference type="EMBL" id="MBR0664495.1"/>
    </source>
</evidence>
<reference evidence="3" key="1">
    <citation type="journal article" date="2021" name="Syst. Appl. Microbiol.">
        <title>Roseomonas hellenica sp. nov., isolated from roots of wild-growing Alkanna tinctoria.</title>
        <authorList>
            <person name="Rat A."/>
            <person name="Naranjo H.D."/>
            <person name="Lebbe L."/>
            <person name="Cnockaert M."/>
            <person name="Krigas N."/>
            <person name="Grigoriadou K."/>
            <person name="Maloupa E."/>
            <person name="Willems A."/>
        </authorList>
    </citation>
    <scope>NUCLEOTIDE SEQUENCE [LARGE SCALE GENOMIC DNA]</scope>
    <source>
        <strain evidence="3">LMG 31523</strain>
    </source>
</reference>
<feature type="region of interest" description="Disordered" evidence="1">
    <location>
        <begin position="1"/>
        <end position="56"/>
    </location>
</feature>
<dbReference type="RefSeq" id="WP_211852164.1">
    <property type="nucleotide sequence ID" value="NZ_JAAGBB010000009.1"/>
</dbReference>
<keyword evidence="3" id="KW-1185">Reference proteome</keyword>
<dbReference type="Proteomes" id="UP001196870">
    <property type="component" value="Unassembled WGS sequence"/>
</dbReference>
<accession>A0ABS5EW19</accession>
<dbReference type="EMBL" id="JAAGBB010000009">
    <property type="protein sequence ID" value="MBR0664495.1"/>
    <property type="molecule type" value="Genomic_DNA"/>
</dbReference>
<evidence type="ECO:0008006" key="4">
    <source>
        <dbReference type="Google" id="ProtNLM"/>
    </source>
</evidence>
<gene>
    <name evidence="2" type="ORF">GXW71_09040</name>
</gene>
<evidence type="ECO:0000313" key="3">
    <source>
        <dbReference type="Proteomes" id="UP001196870"/>
    </source>
</evidence>
<name>A0ABS5EW19_9PROT</name>
<protein>
    <recommendedName>
        <fullName evidence="4">Flagellar hook-length control protein FliK</fullName>
    </recommendedName>
</protein>
<sequence>MTQKKPSHAEPKRDDAIRDSFPASDPPANPASKGARAVPVEDMKPGPAPEPDGAATLSAPFASAEAAKLALEALAREGPLPREHMTIEAAPAGVVLKLRVQSGDRSRIRTMLEREAARA</sequence>
<feature type="compositionally biased region" description="Basic and acidic residues" evidence="1">
    <location>
        <begin position="7"/>
        <end position="18"/>
    </location>
</feature>
<evidence type="ECO:0000256" key="1">
    <source>
        <dbReference type="SAM" id="MobiDB-lite"/>
    </source>
</evidence>
<comment type="caution">
    <text evidence="2">The sequence shown here is derived from an EMBL/GenBank/DDBJ whole genome shotgun (WGS) entry which is preliminary data.</text>
</comment>